<feature type="region of interest" description="Disordered" evidence="1">
    <location>
        <begin position="56"/>
        <end position="130"/>
    </location>
</feature>
<feature type="compositionally biased region" description="Basic and acidic residues" evidence="1">
    <location>
        <begin position="59"/>
        <end position="72"/>
    </location>
</feature>
<name>A0A7J7LET4_9MAGN</name>
<feature type="compositionally biased region" description="Basic and acidic residues" evidence="1">
    <location>
        <begin position="117"/>
        <end position="130"/>
    </location>
</feature>
<dbReference type="AlphaFoldDB" id="A0A7J7LET4"/>
<dbReference type="EMBL" id="JACGCM010002331">
    <property type="protein sequence ID" value="KAF6141176.1"/>
    <property type="molecule type" value="Genomic_DNA"/>
</dbReference>
<gene>
    <name evidence="2" type="ORF">GIB67_018266</name>
</gene>
<keyword evidence="3" id="KW-1185">Reference proteome</keyword>
<reference evidence="2 3" key="1">
    <citation type="journal article" date="2020" name="IScience">
        <title>Genome Sequencing of the Endangered Kingdonia uniflora (Circaeasteraceae, Ranunculales) Reveals Potential Mechanisms of Evolutionary Specialization.</title>
        <authorList>
            <person name="Sun Y."/>
            <person name="Deng T."/>
            <person name="Zhang A."/>
            <person name="Moore M.J."/>
            <person name="Landis J.B."/>
            <person name="Lin N."/>
            <person name="Zhang H."/>
            <person name="Zhang X."/>
            <person name="Huang J."/>
            <person name="Zhang X."/>
            <person name="Sun H."/>
            <person name="Wang H."/>
        </authorList>
    </citation>
    <scope>NUCLEOTIDE SEQUENCE [LARGE SCALE GENOMIC DNA]</scope>
    <source>
        <strain evidence="2">TB1705</strain>
        <tissue evidence="2">Leaf</tissue>
    </source>
</reference>
<proteinExistence type="predicted"/>
<comment type="caution">
    <text evidence="2">The sequence shown here is derived from an EMBL/GenBank/DDBJ whole genome shotgun (WGS) entry which is preliminary data.</text>
</comment>
<organism evidence="2 3">
    <name type="scientific">Kingdonia uniflora</name>
    <dbReference type="NCBI Taxonomy" id="39325"/>
    <lineage>
        <taxon>Eukaryota</taxon>
        <taxon>Viridiplantae</taxon>
        <taxon>Streptophyta</taxon>
        <taxon>Embryophyta</taxon>
        <taxon>Tracheophyta</taxon>
        <taxon>Spermatophyta</taxon>
        <taxon>Magnoliopsida</taxon>
        <taxon>Ranunculales</taxon>
        <taxon>Circaeasteraceae</taxon>
        <taxon>Kingdonia</taxon>
    </lineage>
</organism>
<evidence type="ECO:0000313" key="2">
    <source>
        <dbReference type="EMBL" id="KAF6141176.1"/>
    </source>
</evidence>
<protein>
    <submittedName>
        <fullName evidence="2">Uncharacterized protein</fullName>
    </submittedName>
</protein>
<sequence>MDRYGGTSLLKFREALDNYKLEDVVWDPYRDKRDSAHAFKEVTFFYDDDVGIHQKKKASVNEHGDTPVHQSEDVTEQYDASHHKHASLSPNAHDTMPARGGSGGFDQQITELNDQLQKLKEDKEESEANTKLKEALKEKVSYIYLHPV</sequence>
<accession>A0A7J7LET4</accession>
<dbReference type="OrthoDB" id="1435785at2759"/>
<evidence type="ECO:0000313" key="3">
    <source>
        <dbReference type="Proteomes" id="UP000541444"/>
    </source>
</evidence>
<feature type="compositionally biased region" description="Polar residues" evidence="1">
    <location>
        <begin position="105"/>
        <end position="116"/>
    </location>
</feature>
<evidence type="ECO:0000256" key="1">
    <source>
        <dbReference type="SAM" id="MobiDB-lite"/>
    </source>
</evidence>
<dbReference type="Proteomes" id="UP000541444">
    <property type="component" value="Unassembled WGS sequence"/>
</dbReference>